<accession>A0AAD5VT08</accession>
<protein>
    <recommendedName>
        <fullName evidence="3">F-box domain-containing protein</fullName>
    </recommendedName>
</protein>
<organism evidence="1 2">
    <name type="scientific">Leucocoprinus birnbaumii</name>
    <dbReference type="NCBI Taxonomy" id="56174"/>
    <lineage>
        <taxon>Eukaryota</taxon>
        <taxon>Fungi</taxon>
        <taxon>Dikarya</taxon>
        <taxon>Basidiomycota</taxon>
        <taxon>Agaricomycotina</taxon>
        <taxon>Agaricomycetes</taxon>
        <taxon>Agaricomycetidae</taxon>
        <taxon>Agaricales</taxon>
        <taxon>Agaricineae</taxon>
        <taxon>Agaricaceae</taxon>
        <taxon>Leucocoprinus</taxon>
    </lineage>
</organism>
<sequence>MPTFNDLPIELLEEIVDFSVLLPLPAKERTPVPGLKRLRLVSRRMNEAVSPRMASRFRIWIFERPTPAHCDEICTDLAAGIPTFLQHLIVLNIKMMDFLDVDVHHWSNLLKLLFLASPNIGAVRWTNDPTKLRRYPETFIPWFLRSISSLQNLSELSVLVWDTEEVAQTFPLEPIPQLRTFKILWKCSYSPQQQILSQISCLMPLFRLRSMMLQSLNLRGVIVKANEFKQHLRHFRYLSRLHITIDPSPSAAVNIGEILRTLGDNKIYLTDVLVDAIHHPGVFGYLSSYSTLERLELRPRDQLDDFPSSSGRFLYLGISCTVPITPAAHHSGLSMVTLGGPLIIGATSSSPQMPVSGVHILPHLSAG</sequence>
<name>A0AAD5VT08_9AGAR</name>
<dbReference type="Proteomes" id="UP001213000">
    <property type="component" value="Unassembled WGS sequence"/>
</dbReference>
<dbReference type="AlphaFoldDB" id="A0AAD5VT08"/>
<evidence type="ECO:0000313" key="1">
    <source>
        <dbReference type="EMBL" id="KAJ3566158.1"/>
    </source>
</evidence>
<evidence type="ECO:0008006" key="3">
    <source>
        <dbReference type="Google" id="ProtNLM"/>
    </source>
</evidence>
<gene>
    <name evidence="1" type="ORF">NP233_g7171</name>
</gene>
<reference evidence="1" key="1">
    <citation type="submission" date="2022-07" db="EMBL/GenBank/DDBJ databases">
        <title>Genome Sequence of Leucocoprinus birnbaumii.</title>
        <authorList>
            <person name="Buettner E."/>
        </authorList>
    </citation>
    <scope>NUCLEOTIDE SEQUENCE</scope>
    <source>
        <strain evidence="1">VT141</strain>
    </source>
</reference>
<comment type="caution">
    <text evidence="1">The sequence shown here is derived from an EMBL/GenBank/DDBJ whole genome shotgun (WGS) entry which is preliminary data.</text>
</comment>
<keyword evidence="2" id="KW-1185">Reference proteome</keyword>
<evidence type="ECO:0000313" key="2">
    <source>
        <dbReference type="Proteomes" id="UP001213000"/>
    </source>
</evidence>
<proteinExistence type="predicted"/>
<dbReference type="EMBL" id="JANIEX010000509">
    <property type="protein sequence ID" value="KAJ3566158.1"/>
    <property type="molecule type" value="Genomic_DNA"/>
</dbReference>